<evidence type="ECO:0000313" key="3">
    <source>
        <dbReference type="Proteomes" id="UP000479938"/>
    </source>
</evidence>
<dbReference type="Pfam" id="PF15638">
    <property type="entry name" value="Tox-MPTase2"/>
    <property type="match status" value="1"/>
</dbReference>
<proteinExistence type="predicted"/>
<reference evidence="2 3" key="1">
    <citation type="submission" date="2020-02" db="EMBL/GenBank/DDBJ databases">
        <authorList>
            <person name="Criscuolo A."/>
        </authorList>
    </citation>
    <scope>NUCLEOTIDE SEQUENCE [LARGE SCALE GENOMIC DNA]</scope>
    <source>
        <strain evidence="2">CIP105534</strain>
    </source>
</reference>
<protein>
    <recommendedName>
        <fullName evidence="1">Tox-MPTase2 domain-containing protein</fullName>
    </recommendedName>
</protein>
<gene>
    <name evidence="2" type="ORF">FLA105534_04106</name>
</gene>
<dbReference type="InterPro" id="IPR028914">
    <property type="entry name" value="Tox-MPTase2_dom"/>
</dbReference>
<feature type="domain" description="Tox-MPTase2" evidence="1">
    <location>
        <begin position="69"/>
        <end position="241"/>
    </location>
</feature>
<organism evidence="2 3">
    <name type="scientific">Flavobacterium bizetiae</name>
    <dbReference type="NCBI Taxonomy" id="2704140"/>
    <lineage>
        <taxon>Bacteria</taxon>
        <taxon>Pseudomonadati</taxon>
        <taxon>Bacteroidota</taxon>
        <taxon>Flavobacteriia</taxon>
        <taxon>Flavobacteriales</taxon>
        <taxon>Flavobacteriaceae</taxon>
        <taxon>Flavobacterium</taxon>
    </lineage>
</organism>
<keyword evidence="3" id="KW-1185">Reference proteome</keyword>
<accession>A0A6J4GT83</accession>
<evidence type="ECO:0000259" key="1">
    <source>
        <dbReference type="Pfam" id="PF15638"/>
    </source>
</evidence>
<name>A0A6J4GT83_9FLAO</name>
<sequence length="291" mass="33830">MIIRKHIIKLEDTSPSEMARFRQIMLAIWRQQIEDDKNTDEMEKLIRENYIAKSNLDSDSKKSYDNDIFYVNDDGSIIKVEVDKSYYINVVLSNGNKVLFSDLDISGRTFSWNNTNRQIVANIAGYYGKQLNIKEIGVNYDMSDKSYAYTIAKKIWLHPTSKGGVDPFFNNKYNLKSILIHEHNHQKESKKKGGYTYSDHARVFLKQFQDSTFKKTSEKFALGHISNFIQYIDYASGHNEEGWQDLIKEFNKSQILGGYYINYRESGGTQLFDNKGQKLVIEIRKPLDGPH</sequence>
<dbReference type="AlphaFoldDB" id="A0A6J4GT83"/>
<evidence type="ECO:0000313" key="2">
    <source>
        <dbReference type="EMBL" id="CAA9202485.1"/>
    </source>
</evidence>
<dbReference type="Proteomes" id="UP000479938">
    <property type="component" value="Unassembled WGS sequence"/>
</dbReference>
<dbReference type="EMBL" id="CADCSU010000153">
    <property type="protein sequence ID" value="CAA9202485.1"/>
    <property type="molecule type" value="Genomic_DNA"/>
</dbReference>
<dbReference type="RefSeq" id="WP_173972628.1">
    <property type="nucleotide sequence ID" value="NZ_CADCSU010000153.1"/>
</dbReference>